<keyword evidence="2" id="KW-1185">Reference proteome</keyword>
<dbReference type="Proteomes" id="UP001215097">
    <property type="component" value="Chromosome"/>
</dbReference>
<dbReference type="RefSeq" id="WP_282214262.1">
    <property type="nucleotide sequence ID" value="NZ_BAAAUN010000001.1"/>
</dbReference>
<organism evidence="1 2">
    <name type="scientific">Microbacterium luteolum</name>
    <name type="common">Aureobacterium luteolum</name>
    <dbReference type="NCBI Taxonomy" id="69367"/>
    <lineage>
        <taxon>Bacteria</taxon>
        <taxon>Bacillati</taxon>
        <taxon>Actinomycetota</taxon>
        <taxon>Actinomycetes</taxon>
        <taxon>Micrococcales</taxon>
        <taxon>Microbacteriaceae</taxon>
        <taxon>Microbacterium</taxon>
    </lineage>
</organism>
<proteinExistence type="predicted"/>
<accession>A0ABY7XPV3</accession>
<evidence type="ECO:0000313" key="1">
    <source>
        <dbReference type="EMBL" id="WDM44129.1"/>
    </source>
</evidence>
<evidence type="ECO:0000313" key="2">
    <source>
        <dbReference type="Proteomes" id="UP001215097"/>
    </source>
</evidence>
<reference evidence="1 2" key="1">
    <citation type="submission" date="2021-06" db="EMBL/GenBank/DDBJ databases">
        <title>Genome-based taxonomic framework of Microbacterium strains isolated from marine environment, the description of four new species and reclassification of four preexisting species.</title>
        <authorList>
            <person name="Lee S.D."/>
            <person name="Kim S.-M."/>
            <person name="Byeon Y.-S."/>
            <person name="Yang H.L."/>
            <person name="Kim I.S."/>
        </authorList>
    </citation>
    <scope>NUCLEOTIDE SEQUENCE [LARGE SCALE GENOMIC DNA]</scope>
    <source>
        <strain evidence="1 2">KACC 14465</strain>
    </source>
</reference>
<name>A0ABY7XPV3_MICLT</name>
<dbReference type="EMBL" id="CP078075">
    <property type="protein sequence ID" value="WDM44129.1"/>
    <property type="molecule type" value="Genomic_DNA"/>
</dbReference>
<evidence type="ECO:0008006" key="3">
    <source>
        <dbReference type="Google" id="ProtNLM"/>
    </source>
</evidence>
<protein>
    <recommendedName>
        <fullName evidence="3">Nucleotidyltransferase family protein</fullName>
    </recommendedName>
</protein>
<sequence>MSTWVAIAFGALDLRGSEYEAEGFEIVAVPAIPGPPAFLFGEGAAVWRTLLTGPVDDRTLTERDREIVHDLAGMGLASKRTEDPARMRSIAEPWLISVFHELVYALVARVAAAHGIDILFIKGPTLHAQGLRDREHSGDVDCWVRSGDDRRLAKAMEPWGWTPLILPFTGTTITHSLTLVVGEWGCAVDVHSSYPGIGVAPAEAFKVLLADSEDRVFAGVTVRTPRDPAHAVIAALHDMRPFEGAMPAAGLVRNAESMLRHGGERVLSVVDRLDAGYVLRVPLERAFGGDASRFAAAQPPRDWEMRLETSTSRRHFRALRLVPVLHRPRTLYRLIWPRLATMRISMGDPSASTSTVLRARMRRIGVSIRKLIARR</sequence>
<gene>
    <name evidence="1" type="ORF">KV395_13120</name>
</gene>